<dbReference type="PANTHER" id="PTHR34118:SF6">
    <property type="entry name" value="PROTEIN CONSERVED ONLY IN THE GREEN LINEAGE 160, CHLOROPLASTIC"/>
    <property type="match status" value="1"/>
</dbReference>
<dbReference type="Pfam" id="PF24763">
    <property type="entry name" value="CGL160_C"/>
    <property type="match status" value="1"/>
</dbReference>
<feature type="domain" description="CGL160/ATPI" evidence="6">
    <location>
        <begin position="2"/>
        <end position="106"/>
    </location>
</feature>
<dbReference type="PANTHER" id="PTHR34118">
    <property type="entry name" value="NF-KAPPA-B INHIBITOR-LIKE PROTEIN-RELATED"/>
    <property type="match status" value="1"/>
</dbReference>
<comment type="caution">
    <text evidence="7">The sequence shown here is derived from an EMBL/GenBank/DDBJ whole genome shotgun (WGS) entry which is preliminary data.</text>
</comment>
<evidence type="ECO:0000256" key="2">
    <source>
        <dbReference type="ARBA" id="ARBA00022692"/>
    </source>
</evidence>
<evidence type="ECO:0000313" key="8">
    <source>
        <dbReference type="Proteomes" id="UP000240206"/>
    </source>
</evidence>
<dbReference type="GO" id="GO:0016020">
    <property type="term" value="C:membrane"/>
    <property type="evidence" value="ECO:0007669"/>
    <property type="project" value="UniProtKB-SubCell"/>
</dbReference>
<keyword evidence="8" id="KW-1185">Reference proteome</keyword>
<gene>
    <name evidence="7" type="ORF">C7K08_03710</name>
</gene>
<dbReference type="AlphaFoldDB" id="A0A2P7EGD0"/>
<comment type="subcellular location">
    <subcellularLocation>
        <location evidence="1">Membrane</location>
        <topology evidence="1">Multi-pass membrane protein</topology>
    </subcellularLocation>
</comment>
<feature type="transmembrane region" description="Helical" evidence="5">
    <location>
        <begin position="92"/>
        <end position="114"/>
    </location>
</feature>
<proteinExistence type="predicted"/>
<organism evidence="7 8">
    <name type="scientific">Synechococcus lacustris str. Tous</name>
    <dbReference type="NCBI Taxonomy" id="1910958"/>
    <lineage>
        <taxon>Bacteria</taxon>
        <taxon>Bacillati</taxon>
        <taxon>Cyanobacteriota</taxon>
        <taxon>Cyanophyceae</taxon>
        <taxon>Synechococcales</taxon>
        <taxon>Synechococcaceae</taxon>
        <taxon>Synechococcus</taxon>
    </lineage>
</organism>
<protein>
    <recommendedName>
        <fullName evidence="6">CGL160/ATPI domain-containing protein</fullName>
    </recommendedName>
</protein>
<keyword evidence="4 5" id="KW-0472">Membrane</keyword>
<feature type="transmembrane region" description="Helical" evidence="5">
    <location>
        <begin position="12"/>
        <end position="30"/>
    </location>
</feature>
<evidence type="ECO:0000256" key="5">
    <source>
        <dbReference type="SAM" id="Phobius"/>
    </source>
</evidence>
<evidence type="ECO:0000256" key="3">
    <source>
        <dbReference type="ARBA" id="ARBA00022989"/>
    </source>
</evidence>
<accession>A0A2P7EGD0</accession>
<keyword evidence="2 5" id="KW-0812">Transmembrane</keyword>
<dbReference type="EMBL" id="PXVC01000009">
    <property type="protein sequence ID" value="PSI02273.1"/>
    <property type="molecule type" value="Genomic_DNA"/>
</dbReference>
<reference evidence="8" key="1">
    <citation type="submission" date="2018-03" db="EMBL/GenBank/DDBJ databases">
        <title>Ecological and genomic features of two cosmopolitan and abundant freshwater picocyanobacteria.</title>
        <authorList>
            <person name="Cabello-Yeves P.J."/>
            <person name="Picazo A."/>
            <person name="Camacho A."/>
            <person name="Callieri C."/>
            <person name="Rosselli R."/>
            <person name="Roda-Garcia J."/>
            <person name="Coutinho F.H."/>
            <person name="Rodriguez-Valera F."/>
        </authorList>
    </citation>
    <scope>NUCLEOTIDE SEQUENCE [LARGE SCALE GENOMIC DNA]</scope>
    <source>
        <strain evidence="8">Tous</strain>
    </source>
</reference>
<feature type="transmembrane region" description="Helical" evidence="5">
    <location>
        <begin position="36"/>
        <end position="54"/>
    </location>
</feature>
<dbReference type="STRING" id="1910958.BTM30_07025"/>
<evidence type="ECO:0000256" key="4">
    <source>
        <dbReference type="ARBA" id="ARBA00023136"/>
    </source>
</evidence>
<dbReference type="InterPro" id="IPR056309">
    <property type="entry name" value="CGL160/ATPI_dom"/>
</dbReference>
<keyword evidence="3 5" id="KW-1133">Transmembrane helix</keyword>
<name>A0A2P7EGD0_9SYNE</name>
<dbReference type="Proteomes" id="UP000240206">
    <property type="component" value="Unassembled WGS sequence"/>
</dbReference>
<evidence type="ECO:0000256" key="1">
    <source>
        <dbReference type="ARBA" id="ARBA00004141"/>
    </source>
</evidence>
<evidence type="ECO:0000259" key="6">
    <source>
        <dbReference type="Pfam" id="PF24763"/>
    </source>
</evidence>
<evidence type="ECO:0000313" key="7">
    <source>
        <dbReference type="EMBL" id="PSI02273.1"/>
    </source>
</evidence>
<sequence length="127" mass="13612">MAEYRSLQRRLLLFTLGLSALAVLVAGWRFNGPTALSVAIGSMGGLVYLFLLSRSVQKLGGTNKQVGKVQLLVPVTLVLLSTRWPLLQLLPALIGFLIYKPAVIISTALDLWIVKPAANSPSPSSNA</sequence>